<sequence length="102" mass="11793">MYIERKAGELIGEARIGRVTFSKSGKSIYYSGKQFKSLKGSGFKSNYFEIESGDDYWISGPKKDGADRLYGERLPIDIDEEVREEYWTRIRNQPDRINDAKA</sequence>
<dbReference type="AlphaFoldDB" id="A0A7X1AXS3"/>
<organism evidence="1 2">
    <name type="scientific">Puniceicoccus vermicola</name>
    <dbReference type="NCBI Taxonomy" id="388746"/>
    <lineage>
        <taxon>Bacteria</taxon>
        <taxon>Pseudomonadati</taxon>
        <taxon>Verrucomicrobiota</taxon>
        <taxon>Opitutia</taxon>
        <taxon>Puniceicoccales</taxon>
        <taxon>Puniceicoccaceae</taxon>
        <taxon>Puniceicoccus</taxon>
    </lineage>
</organism>
<evidence type="ECO:0000313" key="2">
    <source>
        <dbReference type="Proteomes" id="UP000525652"/>
    </source>
</evidence>
<proteinExistence type="predicted"/>
<protein>
    <submittedName>
        <fullName evidence="1">1-deoxy-D-xylulose-5-phosphate synthase</fullName>
    </submittedName>
</protein>
<keyword evidence="2" id="KW-1185">Reference proteome</keyword>
<comment type="caution">
    <text evidence="1">The sequence shown here is derived from an EMBL/GenBank/DDBJ whole genome shotgun (WGS) entry which is preliminary data.</text>
</comment>
<gene>
    <name evidence="1" type="ORF">H5P30_08715</name>
</gene>
<name>A0A7X1AXS3_9BACT</name>
<dbReference type="Proteomes" id="UP000525652">
    <property type="component" value="Unassembled WGS sequence"/>
</dbReference>
<reference evidence="1 2" key="1">
    <citation type="submission" date="2020-07" db="EMBL/GenBank/DDBJ databases">
        <authorList>
            <person name="Feng X."/>
        </authorList>
    </citation>
    <scope>NUCLEOTIDE SEQUENCE [LARGE SCALE GENOMIC DNA]</scope>
    <source>
        <strain evidence="1 2">JCM14086</strain>
    </source>
</reference>
<evidence type="ECO:0000313" key="1">
    <source>
        <dbReference type="EMBL" id="MBC2601859.1"/>
    </source>
</evidence>
<accession>A0A7X1AXS3</accession>
<dbReference type="EMBL" id="JACHVA010000077">
    <property type="protein sequence ID" value="MBC2601859.1"/>
    <property type="molecule type" value="Genomic_DNA"/>
</dbReference>